<keyword evidence="8" id="KW-1185">Reference proteome</keyword>
<dbReference type="SMART" id="SM00450">
    <property type="entry name" value="RHOD"/>
    <property type="match status" value="1"/>
</dbReference>
<dbReference type="GO" id="GO:0004725">
    <property type="term" value="F:protein tyrosine phosphatase activity"/>
    <property type="evidence" value="ECO:0007669"/>
    <property type="project" value="UniProtKB-EC"/>
</dbReference>
<comment type="similarity">
    <text evidence="1">Belongs to the protein-tyrosine phosphatase family. Non-receptor class subfamily.</text>
</comment>
<protein>
    <recommendedName>
        <fullName evidence="2">protein-tyrosine-phosphatase</fullName>
        <ecNumber evidence="2">3.1.3.48</ecNumber>
    </recommendedName>
</protein>
<reference evidence="7" key="1">
    <citation type="submission" date="2023-03" db="EMBL/GenBank/DDBJ databases">
        <title>Emydomyces testavorans Genome Sequence.</title>
        <authorList>
            <person name="Hoyer L."/>
        </authorList>
    </citation>
    <scope>NUCLEOTIDE SEQUENCE</scope>
    <source>
        <strain evidence="7">16-2883</strain>
    </source>
</reference>
<dbReference type="PRINTS" id="PR00700">
    <property type="entry name" value="PRTYPHPHTASE"/>
</dbReference>
<feature type="region of interest" description="Disordered" evidence="3">
    <location>
        <begin position="619"/>
        <end position="640"/>
    </location>
</feature>
<dbReference type="EC" id="3.1.3.48" evidence="2"/>
<dbReference type="Gene3D" id="3.90.190.10">
    <property type="entry name" value="Protein tyrosine phosphatase superfamily"/>
    <property type="match status" value="1"/>
</dbReference>
<dbReference type="InterPro" id="IPR016130">
    <property type="entry name" value="Tyr_Pase_AS"/>
</dbReference>
<dbReference type="SUPFAM" id="SSF52799">
    <property type="entry name" value="(Phosphotyrosine protein) phosphatases II"/>
    <property type="match status" value="1"/>
</dbReference>
<feature type="domain" description="Tyrosine-protein phosphatase" evidence="4">
    <location>
        <begin position="511"/>
        <end position="798"/>
    </location>
</feature>
<dbReference type="InterPro" id="IPR003595">
    <property type="entry name" value="Tyr_Pase_cat"/>
</dbReference>
<dbReference type="InterPro" id="IPR050348">
    <property type="entry name" value="Protein-Tyr_Phosphatase"/>
</dbReference>
<dbReference type="PROSITE" id="PS00383">
    <property type="entry name" value="TYR_PHOSPHATASE_1"/>
    <property type="match status" value="1"/>
</dbReference>
<evidence type="ECO:0000313" key="8">
    <source>
        <dbReference type="Proteomes" id="UP001219355"/>
    </source>
</evidence>
<dbReference type="PANTHER" id="PTHR19134:SF561">
    <property type="entry name" value="PROTEIN TYROSINE PHOSPHATASE 36E, ISOFORM A"/>
    <property type="match status" value="1"/>
</dbReference>
<evidence type="ECO:0000256" key="2">
    <source>
        <dbReference type="ARBA" id="ARBA00013064"/>
    </source>
</evidence>
<evidence type="ECO:0000259" key="4">
    <source>
        <dbReference type="PROSITE" id="PS50055"/>
    </source>
</evidence>
<dbReference type="InterPro" id="IPR036873">
    <property type="entry name" value="Rhodanese-like_dom_sf"/>
</dbReference>
<evidence type="ECO:0000259" key="5">
    <source>
        <dbReference type="PROSITE" id="PS50056"/>
    </source>
</evidence>
<evidence type="ECO:0000256" key="3">
    <source>
        <dbReference type="SAM" id="MobiDB-lite"/>
    </source>
</evidence>
<dbReference type="PROSITE" id="PS50056">
    <property type="entry name" value="TYR_PHOSPHATASE_2"/>
    <property type="match status" value="1"/>
</dbReference>
<evidence type="ECO:0000256" key="1">
    <source>
        <dbReference type="ARBA" id="ARBA00009649"/>
    </source>
</evidence>
<proteinExistence type="inferred from homology"/>
<dbReference type="Pfam" id="PF00581">
    <property type="entry name" value="Rhodanese"/>
    <property type="match status" value="1"/>
</dbReference>
<organism evidence="7 8">
    <name type="scientific">Emydomyces testavorans</name>
    <dbReference type="NCBI Taxonomy" id="2070801"/>
    <lineage>
        <taxon>Eukaryota</taxon>
        <taxon>Fungi</taxon>
        <taxon>Dikarya</taxon>
        <taxon>Ascomycota</taxon>
        <taxon>Pezizomycotina</taxon>
        <taxon>Eurotiomycetes</taxon>
        <taxon>Eurotiomycetidae</taxon>
        <taxon>Onygenales</taxon>
        <taxon>Nannizziopsiaceae</taxon>
        <taxon>Emydomyces</taxon>
    </lineage>
</organism>
<dbReference type="CDD" id="cd18533">
    <property type="entry name" value="PTP_fungal"/>
    <property type="match status" value="1"/>
</dbReference>
<feature type="region of interest" description="Disordered" evidence="3">
    <location>
        <begin position="171"/>
        <end position="190"/>
    </location>
</feature>
<sequence>MSATSVSNQSPGGFSSSAPSGKSEVVTPSPAGQIATSLLSGKNIDPQPRCNASPSYFNITSDTSTLHIHFASQIPKEATPLTLPAIYTKAQRPFPSTSGLDASSRYDGSKVLPFSWQSSHSVSTQHHDKAKMDGSVSPSTSLAAWPWKVQSENNGHGTMITTQGLLQKEGPQLVSPQKPSSGQPQPTVPTVHIVRSGSSHAFDSSNRTVSKSSPVLPPSCSCEPALQQCKSLPASVDHSGIKMISSQDCKDLLVSHEDVTLILDIRPYPQYSQGRIKGSLNLCIPTTLLKRPSFNLQKLSDTLAGDAEKQRFSKWRNSTRIVVYDASTTLIKDASTLINVLKKFTNEGWNGEPLILRGGFSHFLAQFPDWIEKKQDSGRATSTRQPLSINLSLPEAPSISGGCFIPQPTPSVNPMYNSIRQNRELVDGVGQISVKVPLCLTERARQSLPSWLAKASDIRDRGKSISTKFLQIERAEQVRMQEALSDSATYNTTAANKSKTSYRIAGIEMGNKNRYNNIYPYEHCRVKLGSVAQGNCDYVNASYLKATRSNKFYIATQAPLPSTFKDFWHVVWEQDARLIVMLTAESEGPQLKCHPYWQSASYGPLQVELINEYQVPLAIKKPPPSPNKRTHSRRESTGPCPFEDAYMTIRHLRLIHSSLPFEPMREITQLQYSNWPDFGTPTQPAHLLRVIEETNKISSSKNGRRPDAALSEPEPPGARKIIVHCSAGCGRTGTFCTVDSVIDMLQRQMRHQQNEDDWVYRDDIDLIASTVEDFRRQRLSMVQSLRQFVLCYESILEWLASRPEYKDK</sequence>
<name>A0AAF0IK77_9EURO</name>
<dbReference type="InterPro" id="IPR001763">
    <property type="entry name" value="Rhodanese-like_dom"/>
</dbReference>
<dbReference type="CDD" id="cd01446">
    <property type="entry name" value="DSP_MapKP"/>
    <property type="match status" value="1"/>
</dbReference>
<dbReference type="Pfam" id="PF00102">
    <property type="entry name" value="Y_phosphatase"/>
    <property type="match status" value="1"/>
</dbReference>
<dbReference type="SMART" id="SM00404">
    <property type="entry name" value="PTPc_motif"/>
    <property type="match status" value="1"/>
</dbReference>
<dbReference type="EMBL" id="CP120629">
    <property type="protein sequence ID" value="WEW59426.1"/>
    <property type="molecule type" value="Genomic_DNA"/>
</dbReference>
<feature type="compositionally biased region" description="Low complexity" evidence="3">
    <location>
        <begin position="175"/>
        <end position="185"/>
    </location>
</feature>
<evidence type="ECO:0000259" key="6">
    <source>
        <dbReference type="PROSITE" id="PS50206"/>
    </source>
</evidence>
<feature type="region of interest" description="Disordered" evidence="3">
    <location>
        <begin position="1"/>
        <end position="49"/>
    </location>
</feature>
<dbReference type="SMART" id="SM00194">
    <property type="entry name" value="PTPc"/>
    <property type="match status" value="1"/>
</dbReference>
<feature type="domain" description="Rhodanese" evidence="6">
    <location>
        <begin position="256"/>
        <end position="372"/>
    </location>
</feature>
<feature type="region of interest" description="Disordered" evidence="3">
    <location>
        <begin position="696"/>
        <end position="715"/>
    </location>
</feature>
<dbReference type="InterPro" id="IPR000242">
    <property type="entry name" value="PTP_cat"/>
</dbReference>
<dbReference type="FunFam" id="3.40.250.10:FF:000051">
    <property type="entry name" value="Protein tyrosine phosphatase (Pyp1), putative"/>
    <property type="match status" value="1"/>
</dbReference>
<dbReference type="Gene3D" id="3.40.250.10">
    <property type="entry name" value="Rhodanese-like domain"/>
    <property type="match status" value="1"/>
</dbReference>
<feature type="compositionally biased region" description="Low complexity" evidence="3">
    <location>
        <begin position="10"/>
        <end position="23"/>
    </location>
</feature>
<accession>A0AAF0IK77</accession>
<evidence type="ECO:0000313" key="7">
    <source>
        <dbReference type="EMBL" id="WEW59426.1"/>
    </source>
</evidence>
<dbReference type="PROSITE" id="PS50055">
    <property type="entry name" value="TYR_PHOSPHATASE_PTP"/>
    <property type="match status" value="1"/>
</dbReference>
<dbReference type="InterPro" id="IPR000387">
    <property type="entry name" value="Tyr_Pase_dom"/>
</dbReference>
<gene>
    <name evidence="7" type="primary">Ptp2</name>
    <name evidence="7" type="ORF">PRK78_004898</name>
</gene>
<dbReference type="SUPFAM" id="SSF52821">
    <property type="entry name" value="Rhodanese/Cell cycle control phosphatase"/>
    <property type="match status" value="1"/>
</dbReference>
<dbReference type="Proteomes" id="UP001219355">
    <property type="component" value="Chromosome 3"/>
</dbReference>
<dbReference type="AlphaFoldDB" id="A0AAF0IK77"/>
<keyword evidence="7" id="KW-0378">Hydrolase</keyword>
<feature type="domain" description="Tyrosine specific protein phosphatases" evidence="5">
    <location>
        <begin position="685"/>
        <end position="789"/>
    </location>
</feature>
<dbReference type="PANTHER" id="PTHR19134">
    <property type="entry name" value="RECEPTOR-TYPE TYROSINE-PROTEIN PHOSPHATASE"/>
    <property type="match status" value="1"/>
</dbReference>
<dbReference type="InterPro" id="IPR029021">
    <property type="entry name" value="Prot-tyrosine_phosphatase-like"/>
</dbReference>
<dbReference type="PROSITE" id="PS50206">
    <property type="entry name" value="RHODANESE_3"/>
    <property type="match status" value="1"/>
</dbReference>